<evidence type="ECO:0000256" key="7">
    <source>
        <dbReference type="ARBA" id="ARBA00022490"/>
    </source>
</evidence>
<keyword evidence="12" id="KW-0378">Hydrolase</keyword>
<evidence type="ECO:0000256" key="15">
    <source>
        <dbReference type="ARBA" id="ARBA00022884"/>
    </source>
</evidence>
<dbReference type="GO" id="GO:0004535">
    <property type="term" value="F:poly(A)-specific ribonuclease activity"/>
    <property type="evidence" value="ECO:0007669"/>
    <property type="project" value="UniProtKB-EC"/>
</dbReference>
<evidence type="ECO:0000256" key="5">
    <source>
        <dbReference type="ARBA" id="ARBA00010774"/>
    </source>
</evidence>
<evidence type="ECO:0000256" key="8">
    <source>
        <dbReference type="ARBA" id="ARBA00022614"/>
    </source>
</evidence>
<dbReference type="InterPro" id="IPR036691">
    <property type="entry name" value="Endo/exonu/phosph_ase_sf"/>
</dbReference>
<evidence type="ECO:0000256" key="1">
    <source>
        <dbReference type="ARBA" id="ARBA00001663"/>
    </source>
</evidence>
<feature type="region of interest" description="Disordered" evidence="23">
    <location>
        <begin position="85"/>
        <end position="105"/>
    </location>
</feature>
<feature type="compositionally biased region" description="Polar residues" evidence="23">
    <location>
        <begin position="35"/>
        <end position="47"/>
    </location>
</feature>
<feature type="compositionally biased region" description="Low complexity" evidence="23">
    <location>
        <begin position="196"/>
        <end position="212"/>
    </location>
</feature>
<evidence type="ECO:0000256" key="4">
    <source>
        <dbReference type="ARBA" id="ARBA00004496"/>
    </source>
</evidence>
<reference evidence="25" key="4">
    <citation type="submission" date="2025-08" db="UniProtKB">
        <authorList>
            <consortium name="RefSeq"/>
        </authorList>
    </citation>
    <scope>IDENTIFICATION</scope>
    <source>
        <strain evidence="25">CBS432</strain>
    </source>
</reference>
<dbReference type="Gene3D" id="3.80.10.10">
    <property type="entry name" value="Ribonuclease Inhibitor"/>
    <property type="match status" value="2"/>
</dbReference>
<dbReference type="GO" id="GO:0003723">
    <property type="term" value="F:RNA binding"/>
    <property type="evidence" value="ECO:0007669"/>
    <property type="project" value="UniProtKB-KW"/>
</dbReference>
<dbReference type="PROSITE" id="PS51450">
    <property type="entry name" value="LRR"/>
    <property type="match status" value="1"/>
</dbReference>
<dbReference type="InterPro" id="IPR001611">
    <property type="entry name" value="Leu-rich_rpt"/>
</dbReference>
<dbReference type="OrthoDB" id="428734at2759"/>
<organism evidence="25">
    <name type="scientific">Saccharomyces paradoxus</name>
    <name type="common">Yeast</name>
    <name type="synonym">Saccharomyces douglasii</name>
    <dbReference type="NCBI Taxonomy" id="27291"/>
    <lineage>
        <taxon>Eukaryota</taxon>
        <taxon>Fungi</taxon>
        <taxon>Dikarya</taxon>
        <taxon>Ascomycota</taxon>
        <taxon>Saccharomycotina</taxon>
        <taxon>Saccharomycetes</taxon>
        <taxon>Saccharomycetales</taxon>
        <taxon>Saccharomycetaceae</taxon>
        <taxon>Saccharomyces</taxon>
    </lineage>
</organism>
<keyword evidence="13" id="KW-0269">Exonuclease</keyword>
<comment type="catalytic activity">
    <reaction evidence="1">
        <text>Exonucleolytic cleavage of poly(A) to 5'-AMP.</text>
        <dbReference type="EC" id="3.1.13.4"/>
    </reaction>
</comment>
<dbReference type="EC" id="3.1.13.4" evidence="6"/>
<dbReference type="GeneID" id="54628639"/>
<dbReference type="Pfam" id="PF12799">
    <property type="entry name" value="LRR_4"/>
    <property type="match status" value="1"/>
</dbReference>
<evidence type="ECO:0000259" key="24">
    <source>
        <dbReference type="Pfam" id="PF03372"/>
    </source>
</evidence>
<dbReference type="GO" id="GO:0046872">
    <property type="term" value="F:metal ion binding"/>
    <property type="evidence" value="ECO:0007669"/>
    <property type="project" value="UniProtKB-KW"/>
</dbReference>
<accession>A0A8B8UKY4</accession>
<evidence type="ECO:0000256" key="14">
    <source>
        <dbReference type="ARBA" id="ARBA00022842"/>
    </source>
</evidence>
<evidence type="ECO:0000256" key="13">
    <source>
        <dbReference type="ARBA" id="ARBA00022839"/>
    </source>
</evidence>
<dbReference type="Pfam" id="PF03372">
    <property type="entry name" value="Exo_endo_phos"/>
    <property type="match status" value="1"/>
</dbReference>
<evidence type="ECO:0000256" key="2">
    <source>
        <dbReference type="ARBA" id="ARBA00001946"/>
    </source>
</evidence>
<dbReference type="InterPro" id="IPR005135">
    <property type="entry name" value="Endo/exonuclease/phosphatase"/>
</dbReference>
<evidence type="ECO:0000256" key="11">
    <source>
        <dbReference type="ARBA" id="ARBA00022737"/>
    </source>
</evidence>
<dbReference type="InterPro" id="IPR032675">
    <property type="entry name" value="LRR_dom_sf"/>
</dbReference>
<keyword evidence="11" id="KW-0677">Repeat</keyword>
<reference evidence="25" key="1">
    <citation type="journal article" date="2017" name="Nat. Genet.">
        <title>Contrasting evolutionary genome dynamics between domesticated and wild yeasts.</title>
        <authorList>
            <person name="Yue J.X."/>
            <person name="Li J."/>
            <person name="Aigrain L."/>
            <person name="Hallin J."/>
            <person name="Persson K."/>
            <person name="Oliver K."/>
            <person name="Bergstrom A."/>
            <person name="Coupland P."/>
            <person name="Warringer J."/>
            <person name="Lagomarsino M.C."/>
            <person name="Fischer G."/>
            <person name="Durbin R."/>
            <person name="Liti G."/>
        </authorList>
    </citation>
    <scope>NUCLEOTIDE SEQUENCE</scope>
    <source>
        <strain evidence="25">CBS432</strain>
    </source>
</reference>
<dbReference type="GO" id="GO:0005737">
    <property type="term" value="C:cytoplasm"/>
    <property type="evidence" value="ECO:0007669"/>
    <property type="project" value="UniProtKB-SubCell"/>
</dbReference>
<reference evidence="25" key="3">
    <citation type="submission" date="2025-07" db="EMBL/GenBank/DDBJ databases">
        <authorList>
            <consortium name="NCBI Genome Project"/>
        </authorList>
    </citation>
    <scope>NUCLEOTIDE SEQUENCE</scope>
    <source>
        <strain evidence="25">CBS432</strain>
    </source>
</reference>
<comment type="cofactor">
    <cofactor evidence="2">
        <name>Mg(2+)</name>
        <dbReference type="ChEBI" id="CHEBI:18420"/>
    </cofactor>
</comment>
<dbReference type="RefSeq" id="XP_033764452.1">
    <property type="nucleotide sequence ID" value="XM_033908561.1"/>
</dbReference>
<gene>
    <name evidence="25" type="primary">CCR4</name>
    <name evidence="25" type="ORF">SPAR_A00440</name>
</gene>
<evidence type="ECO:0000256" key="9">
    <source>
        <dbReference type="ARBA" id="ARBA00022722"/>
    </source>
</evidence>
<sequence>MNDPSLLGYPNLGPQQQQQQQQQQHAGLLGKGTPNALQQQLHMNQPSGIPPPGLMSNNDVHTPSNNNSRQLLDQLANGNTNMLNMNMDNNNNNNSNNNNNGGGNGVMMNASTATANPIGMVPTVGTPVNINVNASNPLLHPHLDDPSLLNNPIWKLQLHLAAVSSQSLGQPNIYARQNAMKKYLATQQAQQAQQQAQQQVQQQIPGQFGPGPQAAPPALQPTDFQQSHIAEASKSLVDCTKQALMEMADTLTDSKTAKKQQPTGDSTPSGTAANSAVSTPLTPKIELFANGKEEANQALLQHKKLSQYSIDEDDDIENRMVMPKDSKYDDQLWHALDLSNLQIFNISPNIFKYNFLTRLYLNGNSLTELPAEIKHLSNLRVLDLSHNRLTSLPAELGSCFQLKYLYFFDNMVSTLPWEFGNLCNLQFLGVEGNPLEKQFLKILTEKSVTGLIFYLRDNRPEIPLPHERRFIEINTDGEPQREYDSLQQSTEHLPTDLAKRTFTVLSYNTLCQHYATPKMYRYTPSWALSWDYRRNKLKEQILSYDSDLLCLQEVESKTFEEYWVPLLDKHGYTGIFHAKARAKTMHSKDSKKVDGCCIFFKRDQFKLVTKDAMDFSGAWMKHKKFQRTEDYLNRAMNKDNVALLLKLQHIPSGDTIWAVTTHLHWDPKFNDVKTFQVGVLLDHLETLLKEETSHNFRQDIKKSPVLICGDFNSYINSAVYELISTGRVQMHQEGNGRDFGYMSERNFSHNLALKSSYNCIGELPFTNFTPSFTDVIDYIWFSTHALRVRGLLGEVDPEYVSKFIGFPNDKFPSDHIPLLARFEFMKTNTGSRKV</sequence>
<dbReference type="GO" id="GO:0005634">
    <property type="term" value="C:nucleus"/>
    <property type="evidence" value="ECO:0007669"/>
    <property type="project" value="UniProtKB-SubCell"/>
</dbReference>
<keyword evidence="17" id="KW-0804">Transcription</keyword>
<dbReference type="InterPro" id="IPR003591">
    <property type="entry name" value="Leu-rich_rpt_typical-subtyp"/>
</dbReference>
<feature type="compositionally biased region" description="Low complexity" evidence="23">
    <location>
        <begin position="15"/>
        <end position="24"/>
    </location>
</feature>
<proteinExistence type="inferred from homology"/>
<dbReference type="Gene3D" id="3.60.10.10">
    <property type="entry name" value="Endonuclease/exonuclease/phosphatase"/>
    <property type="match status" value="1"/>
</dbReference>
<evidence type="ECO:0000256" key="6">
    <source>
        <dbReference type="ARBA" id="ARBA00012161"/>
    </source>
</evidence>
<reference evidence="25" key="2">
    <citation type="submission" date="2020-01" db="EMBL/GenBank/DDBJ databases">
        <title>Population-level Yeast Reference Genomes.</title>
        <authorList>
            <person name="Yue J.-X."/>
        </authorList>
    </citation>
    <scope>NUCLEOTIDE SEQUENCE</scope>
    <source>
        <strain evidence="25">CBS432</strain>
    </source>
</reference>
<dbReference type="VEuPathDB" id="FungiDB:SPAR_A00440"/>
<evidence type="ECO:0000256" key="22">
    <source>
        <dbReference type="ARBA" id="ARBA00033317"/>
    </source>
</evidence>
<dbReference type="PANTHER" id="PTHR12121">
    <property type="entry name" value="CARBON CATABOLITE REPRESSOR PROTEIN 4"/>
    <property type="match status" value="1"/>
</dbReference>
<feature type="compositionally biased region" description="Low complexity" evidence="23">
    <location>
        <begin position="85"/>
        <end position="99"/>
    </location>
</feature>
<dbReference type="SUPFAM" id="SSF52058">
    <property type="entry name" value="L domain-like"/>
    <property type="match status" value="1"/>
</dbReference>
<evidence type="ECO:0000256" key="17">
    <source>
        <dbReference type="ARBA" id="ARBA00023163"/>
    </source>
</evidence>
<evidence type="ECO:0000256" key="10">
    <source>
        <dbReference type="ARBA" id="ARBA00022723"/>
    </source>
</evidence>
<dbReference type="AlphaFoldDB" id="A0A8B8UKY4"/>
<evidence type="ECO:0000256" key="12">
    <source>
        <dbReference type="ARBA" id="ARBA00022801"/>
    </source>
</evidence>
<keyword evidence="15" id="KW-0694">RNA-binding</keyword>
<dbReference type="SUPFAM" id="SSF56219">
    <property type="entry name" value="DNase I-like"/>
    <property type="match status" value="1"/>
</dbReference>
<keyword evidence="8" id="KW-0433">Leucine-rich repeat</keyword>
<dbReference type="FunFam" id="3.80.10.10:FF:000754">
    <property type="entry name" value="CCR4-NOT transcriptional complex subunit"/>
    <property type="match status" value="1"/>
</dbReference>
<evidence type="ECO:0000256" key="18">
    <source>
        <dbReference type="ARBA" id="ARBA00023242"/>
    </source>
</evidence>
<dbReference type="SMART" id="SM00369">
    <property type="entry name" value="LRR_TYP"/>
    <property type="match status" value="2"/>
</dbReference>
<protein>
    <recommendedName>
        <fullName evidence="19">CCR4-Not complex 3'-5'-exoribonuclease subunit Ccr4</fullName>
        <ecNumber evidence="6">3.1.13.4</ecNumber>
    </recommendedName>
    <alternativeName>
        <fullName evidence="20">Carbon catabolite repressor protein 4</fullName>
    </alternativeName>
    <alternativeName>
        <fullName evidence="21">Cytoplasmic deadenylase</fullName>
    </alternativeName>
    <alternativeName>
        <fullName evidence="22">Glucose-repressible alcohol dehydrogenase transcriptional effector</fullName>
    </alternativeName>
</protein>
<evidence type="ECO:0000256" key="23">
    <source>
        <dbReference type="SAM" id="MobiDB-lite"/>
    </source>
</evidence>
<dbReference type="FunFam" id="3.60.10.10:FF:000037">
    <property type="entry name" value="Glucose-repressible alcohol dehydrogenase transcriptional effector"/>
    <property type="match status" value="1"/>
</dbReference>
<comment type="subcellular location">
    <subcellularLocation>
        <location evidence="4">Cytoplasm</location>
    </subcellularLocation>
    <subcellularLocation>
        <location evidence="3">Nucleus</location>
    </subcellularLocation>
</comment>
<dbReference type="InterPro" id="IPR050410">
    <property type="entry name" value="CCR4/nocturin_mRNA_transcr"/>
</dbReference>
<feature type="domain" description="Endonuclease/exonuclease/phosphatase" evidence="24">
    <location>
        <begin position="505"/>
        <end position="815"/>
    </location>
</feature>
<feature type="region of interest" description="Disordered" evidence="23">
    <location>
        <begin position="1"/>
        <end position="70"/>
    </location>
</feature>
<keyword evidence="9" id="KW-0540">Nuclease</keyword>
<keyword evidence="16" id="KW-0805">Transcription regulation</keyword>
<feature type="compositionally biased region" description="Polar residues" evidence="23">
    <location>
        <begin position="55"/>
        <end position="70"/>
    </location>
</feature>
<evidence type="ECO:0000256" key="21">
    <source>
        <dbReference type="ARBA" id="ARBA00031469"/>
    </source>
</evidence>
<name>A0A8B8UKY4_SACPA</name>
<dbReference type="PANTHER" id="PTHR12121:SF100">
    <property type="entry name" value="POLY(A)-SPECIFIC RIBONUCLEASE"/>
    <property type="match status" value="1"/>
</dbReference>
<evidence type="ECO:0000256" key="3">
    <source>
        <dbReference type="ARBA" id="ARBA00004123"/>
    </source>
</evidence>
<evidence type="ECO:0000256" key="16">
    <source>
        <dbReference type="ARBA" id="ARBA00023015"/>
    </source>
</evidence>
<keyword evidence="10" id="KW-0479">Metal-binding</keyword>
<evidence type="ECO:0000256" key="19">
    <source>
        <dbReference type="ARBA" id="ARBA00023475"/>
    </source>
</evidence>
<dbReference type="KEGG" id="spao:SPAR_A00440"/>
<dbReference type="FunFam" id="3.80.10.10:FF:000598">
    <property type="entry name" value="Glucose-repressible alcohol dehydrogenase transcriptional effector"/>
    <property type="match status" value="1"/>
</dbReference>
<comment type="similarity">
    <text evidence="5">Belongs to the CCR4/nocturin family.</text>
</comment>
<keyword evidence="14" id="KW-0460">Magnesium</keyword>
<evidence type="ECO:0000313" key="25">
    <source>
        <dbReference type="RefSeq" id="XP_033764452.1"/>
    </source>
</evidence>
<dbReference type="InterPro" id="IPR025875">
    <property type="entry name" value="Leu-rich_rpt_4"/>
</dbReference>
<evidence type="ECO:0000256" key="20">
    <source>
        <dbReference type="ARBA" id="ARBA00030493"/>
    </source>
</evidence>
<feature type="region of interest" description="Disordered" evidence="23">
    <location>
        <begin position="196"/>
        <end position="220"/>
    </location>
</feature>
<keyword evidence="7" id="KW-0963">Cytoplasm</keyword>
<feature type="region of interest" description="Disordered" evidence="23">
    <location>
        <begin position="251"/>
        <end position="278"/>
    </location>
</feature>
<keyword evidence="18" id="KW-0539">Nucleus</keyword>